<evidence type="ECO:0000313" key="1">
    <source>
        <dbReference type="EMBL" id="ABN08242.1"/>
    </source>
</evidence>
<dbReference type="EMBL" id="AC155886">
    <property type="protein sequence ID" value="ABN08242.1"/>
    <property type="molecule type" value="Genomic_DNA"/>
</dbReference>
<gene>
    <name evidence="1" type="ORF">MtrDRAFT_AC155886g34v2</name>
</gene>
<organism evidence="1">
    <name type="scientific">Medicago truncatula</name>
    <name type="common">Barrel medic</name>
    <name type="synonym">Medicago tribuloides</name>
    <dbReference type="NCBI Taxonomy" id="3880"/>
    <lineage>
        <taxon>Eukaryota</taxon>
        <taxon>Viridiplantae</taxon>
        <taxon>Streptophyta</taxon>
        <taxon>Embryophyta</taxon>
        <taxon>Tracheophyta</taxon>
        <taxon>Spermatophyta</taxon>
        <taxon>Magnoliopsida</taxon>
        <taxon>eudicotyledons</taxon>
        <taxon>Gunneridae</taxon>
        <taxon>Pentapetalae</taxon>
        <taxon>rosids</taxon>
        <taxon>fabids</taxon>
        <taxon>Fabales</taxon>
        <taxon>Fabaceae</taxon>
        <taxon>Papilionoideae</taxon>
        <taxon>50 kb inversion clade</taxon>
        <taxon>NPAAA clade</taxon>
        <taxon>Hologalegina</taxon>
        <taxon>IRL clade</taxon>
        <taxon>Trifolieae</taxon>
        <taxon>Medicago</taxon>
    </lineage>
</organism>
<name>A2Q3P2_MEDTR</name>
<protein>
    <submittedName>
        <fullName evidence="1">Uncharacterized protein</fullName>
    </submittedName>
</protein>
<proteinExistence type="predicted"/>
<reference evidence="1" key="2">
    <citation type="submission" date="2007-03" db="EMBL/GenBank/DDBJ databases">
        <authorList>
            <consortium name="The International Medicago Genome Annotation Group"/>
        </authorList>
    </citation>
    <scope>NUCLEOTIDE SEQUENCE</scope>
</reference>
<accession>A2Q3P2</accession>
<sequence>MSFGGRLTLLKSVMSSLPVYALSFFKAPLGGFGMRRMKEFNMALSGKWCWRCLVDRERLWFKVLSSRYGVEKGRLREREMMYWLDRGRF</sequence>
<dbReference type="AlphaFoldDB" id="A2Q3P2"/>
<reference evidence="1" key="1">
    <citation type="submission" date="2005-04" db="EMBL/GenBank/DDBJ databases">
        <authorList>
            <person name="Town C.D."/>
        </authorList>
    </citation>
    <scope>NUCLEOTIDE SEQUENCE</scope>
</reference>